<dbReference type="EMBL" id="DVLF01000135">
    <property type="protein sequence ID" value="HIT50239.1"/>
    <property type="molecule type" value="Genomic_DNA"/>
</dbReference>
<accession>A0A9D1KKE0</accession>
<name>A0A9D1KKE0_9MOLU</name>
<feature type="compositionally biased region" description="Polar residues" evidence="1">
    <location>
        <begin position="1"/>
        <end position="12"/>
    </location>
</feature>
<protein>
    <submittedName>
        <fullName evidence="2">Uncharacterized protein</fullName>
    </submittedName>
</protein>
<feature type="non-terminal residue" evidence="2">
    <location>
        <position position="159"/>
    </location>
</feature>
<gene>
    <name evidence="2" type="ORF">IAD46_04355</name>
</gene>
<feature type="region of interest" description="Disordered" evidence="1">
    <location>
        <begin position="1"/>
        <end position="23"/>
    </location>
</feature>
<sequence length="159" mass="18280">MKRKQYSTYNNPKSDELNKKPVKKGSVIVSNLSNYEKLPKFVTDHKRESVVVLKDRNDELGVVYLHGKNDENGRSRKKKKEAGIWEEVEKNGQAVYVDLDIRITDAGGNPIKQGKIFRNTGVMLDEKNLEKVENHILKPGKRNHSIRKIVKENKNIVSK</sequence>
<evidence type="ECO:0000313" key="2">
    <source>
        <dbReference type="EMBL" id="HIT50239.1"/>
    </source>
</evidence>
<comment type="caution">
    <text evidence="2">The sequence shown here is derived from an EMBL/GenBank/DDBJ whole genome shotgun (WGS) entry which is preliminary data.</text>
</comment>
<reference evidence="2" key="2">
    <citation type="journal article" date="2021" name="PeerJ">
        <title>Extensive microbial diversity within the chicken gut microbiome revealed by metagenomics and culture.</title>
        <authorList>
            <person name="Gilroy R."/>
            <person name="Ravi A."/>
            <person name="Getino M."/>
            <person name="Pursley I."/>
            <person name="Horton D.L."/>
            <person name="Alikhan N.F."/>
            <person name="Baker D."/>
            <person name="Gharbi K."/>
            <person name="Hall N."/>
            <person name="Watson M."/>
            <person name="Adriaenssens E.M."/>
            <person name="Foster-Nyarko E."/>
            <person name="Jarju S."/>
            <person name="Secka A."/>
            <person name="Antonio M."/>
            <person name="Oren A."/>
            <person name="Chaudhuri R.R."/>
            <person name="La Ragione R."/>
            <person name="Hildebrand F."/>
            <person name="Pallen M.J."/>
        </authorList>
    </citation>
    <scope>NUCLEOTIDE SEQUENCE</scope>
    <source>
        <strain evidence="2">ChiW17-6978</strain>
    </source>
</reference>
<dbReference type="AlphaFoldDB" id="A0A9D1KKE0"/>
<proteinExistence type="predicted"/>
<evidence type="ECO:0000256" key="1">
    <source>
        <dbReference type="SAM" id="MobiDB-lite"/>
    </source>
</evidence>
<dbReference type="Proteomes" id="UP000886758">
    <property type="component" value="Unassembled WGS sequence"/>
</dbReference>
<evidence type="ECO:0000313" key="3">
    <source>
        <dbReference type="Proteomes" id="UP000886758"/>
    </source>
</evidence>
<reference evidence="2" key="1">
    <citation type="submission" date="2020-10" db="EMBL/GenBank/DDBJ databases">
        <authorList>
            <person name="Gilroy R."/>
        </authorList>
    </citation>
    <scope>NUCLEOTIDE SEQUENCE</scope>
    <source>
        <strain evidence="2">ChiW17-6978</strain>
    </source>
</reference>
<organism evidence="2 3">
    <name type="scientific">Candidatus Pelethenecus faecipullorum</name>
    <dbReference type="NCBI Taxonomy" id="2840900"/>
    <lineage>
        <taxon>Bacteria</taxon>
        <taxon>Bacillati</taxon>
        <taxon>Mycoplasmatota</taxon>
        <taxon>Mollicutes</taxon>
        <taxon>Candidatus Pelethenecus</taxon>
    </lineage>
</organism>